<organism evidence="2 3">
    <name type="scientific">Micromonospora inositola</name>
    <dbReference type="NCBI Taxonomy" id="47865"/>
    <lineage>
        <taxon>Bacteria</taxon>
        <taxon>Bacillati</taxon>
        <taxon>Actinomycetota</taxon>
        <taxon>Actinomycetes</taxon>
        <taxon>Micromonosporales</taxon>
        <taxon>Micromonosporaceae</taxon>
        <taxon>Micromonospora</taxon>
    </lineage>
</organism>
<dbReference type="EMBL" id="LT607754">
    <property type="protein sequence ID" value="SCG72773.1"/>
    <property type="molecule type" value="Genomic_DNA"/>
</dbReference>
<dbReference type="Proteomes" id="UP000198221">
    <property type="component" value="Chromosome I"/>
</dbReference>
<evidence type="ECO:0000256" key="1">
    <source>
        <dbReference type="SAM" id="MobiDB-lite"/>
    </source>
</evidence>
<feature type="region of interest" description="Disordered" evidence="1">
    <location>
        <begin position="1"/>
        <end position="37"/>
    </location>
</feature>
<name>A0A1C5JQL6_9ACTN</name>
<evidence type="ECO:0000313" key="3">
    <source>
        <dbReference type="Proteomes" id="UP000198221"/>
    </source>
</evidence>
<reference evidence="3" key="1">
    <citation type="submission" date="2016-06" db="EMBL/GenBank/DDBJ databases">
        <authorList>
            <person name="Varghese N."/>
            <person name="Submissions Spin"/>
        </authorList>
    </citation>
    <scope>NUCLEOTIDE SEQUENCE [LARGE SCALE GENOMIC DNA]</scope>
    <source>
        <strain evidence="3">DSM 43819</strain>
    </source>
</reference>
<keyword evidence="3" id="KW-1185">Reference proteome</keyword>
<proteinExistence type="predicted"/>
<dbReference type="AlphaFoldDB" id="A0A1C5JQL6"/>
<protein>
    <submittedName>
        <fullName evidence="2">Uncharacterized protein</fullName>
    </submittedName>
</protein>
<evidence type="ECO:0000313" key="2">
    <source>
        <dbReference type="EMBL" id="SCG72773.1"/>
    </source>
</evidence>
<accession>A0A1C5JQL6</accession>
<sequence length="55" mass="6328">MTDPDENREKTHKTDDVLFSRDGDPHHDIDQAPQPDEHLAVQFTHDDETETVGDE</sequence>
<gene>
    <name evidence="2" type="ORF">GA0070613_5157</name>
</gene>
<dbReference type="RefSeq" id="WP_172875892.1">
    <property type="nucleotide sequence ID" value="NZ_LT607754.1"/>
</dbReference>